<dbReference type="Pfam" id="PF01261">
    <property type="entry name" value="AP_endonuc_2"/>
    <property type="match status" value="1"/>
</dbReference>
<dbReference type="EMBL" id="RBCJ01000002">
    <property type="protein sequence ID" value="RKN80948.1"/>
    <property type="molecule type" value="Genomic_DNA"/>
</dbReference>
<dbReference type="InterPro" id="IPR050312">
    <property type="entry name" value="IolE/XylAMocC-like"/>
</dbReference>
<dbReference type="PANTHER" id="PTHR12110:SF41">
    <property type="entry name" value="INOSOSE DEHYDRATASE"/>
    <property type="match status" value="1"/>
</dbReference>
<dbReference type="InterPro" id="IPR036237">
    <property type="entry name" value="Xyl_isomerase-like_sf"/>
</dbReference>
<dbReference type="AlphaFoldDB" id="A0A3B0C905"/>
<evidence type="ECO:0000313" key="3">
    <source>
        <dbReference type="Proteomes" id="UP000276603"/>
    </source>
</evidence>
<keyword evidence="2" id="KW-0413">Isomerase</keyword>
<name>A0A3B0C905_9FLAO</name>
<protein>
    <submittedName>
        <fullName evidence="2">Sugar phosphate isomerase/epimerase</fullName>
    </submittedName>
</protein>
<dbReference type="Gene3D" id="3.20.20.150">
    <property type="entry name" value="Divalent-metal-dependent TIM barrel enzymes"/>
    <property type="match status" value="1"/>
</dbReference>
<dbReference type="Proteomes" id="UP000276603">
    <property type="component" value="Unassembled WGS sequence"/>
</dbReference>
<dbReference type="GO" id="GO:0016853">
    <property type="term" value="F:isomerase activity"/>
    <property type="evidence" value="ECO:0007669"/>
    <property type="project" value="UniProtKB-KW"/>
</dbReference>
<proteinExistence type="predicted"/>
<dbReference type="RefSeq" id="WP_120711104.1">
    <property type="nucleotide sequence ID" value="NZ_RBCJ01000002.1"/>
</dbReference>
<dbReference type="SUPFAM" id="SSF51658">
    <property type="entry name" value="Xylose isomerase-like"/>
    <property type="match status" value="1"/>
</dbReference>
<reference evidence="2 3" key="1">
    <citation type="submission" date="2018-10" db="EMBL/GenBank/DDBJ databases">
        <title>Ulvibacterium marinum gen. nov., sp. nov., a novel marine bacterium of the family Flavobacteriaceae, isolated from a culture of the green alga Ulva prolifera.</title>
        <authorList>
            <person name="Zhang Z."/>
        </authorList>
    </citation>
    <scope>NUCLEOTIDE SEQUENCE [LARGE SCALE GENOMIC DNA]</scope>
    <source>
        <strain evidence="2 3">CCMM003</strain>
    </source>
</reference>
<gene>
    <name evidence="2" type="ORF">D7Z94_08315</name>
</gene>
<sequence length="317" mass="35604">MENTTRRKFIKTTTQALGALPFLHPLQTLSQIPDKLDDTFPVYLFSKHLQFLNYRTAGEKAAEMGFAGLDLTVRPGGHVLPENVAEDLPKAIEEIKKGGSNCHLMTTAIDDANDPLDAEVLKVASQQGITHYRCNWFRYDESQPMPDTLKEHTQTIKSLSELNRSLGLKGCYQNHSGTWVGASIWEIKTLLEGADKEYFGAQYDIRHAMVEGGLSWENGLRLIKDHIKSIALKDYKWENVGGRWKVVNVPLGEGMVDFKKYFSLLKEYKINVPVILHAEYPLGGASHGKSEISVSPEVVYTALKKDLKKAEQLWGEA</sequence>
<keyword evidence="3" id="KW-1185">Reference proteome</keyword>
<feature type="domain" description="Xylose isomerase-like TIM barrel" evidence="1">
    <location>
        <begin position="60"/>
        <end position="279"/>
    </location>
</feature>
<comment type="caution">
    <text evidence="2">The sequence shown here is derived from an EMBL/GenBank/DDBJ whole genome shotgun (WGS) entry which is preliminary data.</text>
</comment>
<accession>A0A3B0C905</accession>
<evidence type="ECO:0000259" key="1">
    <source>
        <dbReference type="Pfam" id="PF01261"/>
    </source>
</evidence>
<dbReference type="PANTHER" id="PTHR12110">
    <property type="entry name" value="HYDROXYPYRUVATE ISOMERASE"/>
    <property type="match status" value="1"/>
</dbReference>
<evidence type="ECO:0000313" key="2">
    <source>
        <dbReference type="EMBL" id="RKN80948.1"/>
    </source>
</evidence>
<organism evidence="2 3">
    <name type="scientific">Ulvibacterium marinum</name>
    <dbReference type="NCBI Taxonomy" id="2419782"/>
    <lineage>
        <taxon>Bacteria</taxon>
        <taxon>Pseudomonadati</taxon>
        <taxon>Bacteroidota</taxon>
        <taxon>Flavobacteriia</taxon>
        <taxon>Flavobacteriales</taxon>
        <taxon>Flavobacteriaceae</taxon>
        <taxon>Ulvibacterium</taxon>
    </lineage>
</organism>
<dbReference type="InterPro" id="IPR013022">
    <property type="entry name" value="Xyl_isomerase-like_TIM-brl"/>
</dbReference>
<dbReference type="OrthoDB" id="2561798at2"/>